<dbReference type="OrthoDB" id="10285505at2759"/>
<evidence type="ECO:0000313" key="1">
    <source>
        <dbReference type="EMBL" id="MBA0868910.1"/>
    </source>
</evidence>
<comment type="caution">
    <text evidence="1">The sequence shown here is derived from an EMBL/GenBank/DDBJ whole genome shotgun (WGS) entry which is preliminary data.</text>
</comment>
<dbReference type="AlphaFoldDB" id="A0A7J9MD93"/>
<dbReference type="EMBL" id="JABFAF010000010">
    <property type="protein sequence ID" value="MBA0868910.1"/>
    <property type="molecule type" value="Genomic_DNA"/>
</dbReference>
<name>A0A7J9MD93_GOSSC</name>
<reference evidence="1 2" key="1">
    <citation type="journal article" date="2019" name="Genome Biol. Evol.">
        <title>Insights into the evolution of the New World diploid cottons (Gossypium, subgenus Houzingenia) based on genome sequencing.</title>
        <authorList>
            <person name="Grover C.E."/>
            <person name="Arick M.A. 2nd"/>
            <person name="Thrash A."/>
            <person name="Conover J.L."/>
            <person name="Sanders W.S."/>
            <person name="Peterson D.G."/>
            <person name="Frelichowski J.E."/>
            <person name="Scheffler J.A."/>
            <person name="Scheffler B.E."/>
            <person name="Wendel J.F."/>
        </authorList>
    </citation>
    <scope>NUCLEOTIDE SEQUENCE [LARGE SCALE GENOMIC DNA]</scope>
    <source>
        <strain evidence="1">1</strain>
        <tissue evidence="1">Leaf</tissue>
    </source>
</reference>
<gene>
    <name evidence="1" type="ORF">Goshw_020448</name>
</gene>
<proteinExistence type="predicted"/>
<accession>A0A7J9MD93</accession>
<evidence type="ECO:0000313" key="2">
    <source>
        <dbReference type="Proteomes" id="UP000593576"/>
    </source>
</evidence>
<organism evidence="1 2">
    <name type="scientific">Gossypium schwendimanii</name>
    <name type="common">Cotton</name>
    <dbReference type="NCBI Taxonomy" id="34291"/>
    <lineage>
        <taxon>Eukaryota</taxon>
        <taxon>Viridiplantae</taxon>
        <taxon>Streptophyta</taxon>
        <taxon>Embryophyta</taxon>
        <taxon>Tracheophyta</taxon>
        <taxon>Spermatophyta</taxon>
        <taxon>Magnoliopsida</taxon>
        <taxon>eudicotyledons</taxon>
        <taxon>Gunneridae</taxon>
        <taxon>Pentapetalae</taxon>
        <taxon>rosids</taxon>
        <taxon>malvids</taxon>
        <taxon>Malvales</taxon>
        <taxon>Malvaceae</taxon>
        <taxon>Malvoideae</taxon>
        <taxon>Gossypium</taxon>
    </lineage>
</organism>
<keyword evidence="2" id="KW-1185">Reference proteome</keyword>
<sequence>MHPNASNGGLLLRWGSFSPQELARFKELLDKPVRLKPGWPDNEEMAT</sequence>
<protein>
    <submittedName>
        <fullName evidence="1">Uncharacterized protein</fullName>
    </submittedName>
</protein>
<dbReference type="Proteomes" id="UP000593576">
    <property type="component" value="Unassembled WGS sequence"/>
</dbReference>